<accession>A0ABX2FD13</accession>
<sequence length="340" mass="38892">MTSSDKPKRRTRSLSRTFVWYSFGTACSVALAVGVLLAALDDDLSAEDISSAIGLNLIASVVFALMFVALANWVQDRNVQSTIRDGFKELGEQVRNNAATTDRLFVPQKTYEPVNPGSNYGDEFNIDVTRDLEESDFFAFNGPSARYVAARLLAARHHPTHIRIAMIGPANEAAIQRRAFDRRSWVGNEGQTIDQIKRDLRRELLVNVVALFECRHICPIEILYTDSTAVYRYVMLDQAVYVSWYFGPKSAQMELPESYRFGRESFVYSVFRLDLMRKFEMSDDKVTFKASHDDRFLLGHLRQITGDEITEAELELWRTEHRKDSDSFSAYMRLLYSGIE</sequence>
<feature type="transmembrane region" description="Helical" evidence="1">
    <location>
        <begin position="18"/>
        <end position="40"/>
    </location>
</feature>
<dbReference type="EMBL" id="JAAATY010000022">
    <property type="protein sequence ID" value="NRN68792.1"/>
    <property type="molecule type" value="Genomic_DNA"/>
</dbReference>
<proteinExistence type="predicted"/>
<protein>
    <submittedName>
        <fullName evidence="2">Uncharacterized protein</fullName>
    </submittedName>
</protein>
<organism evidence="2 3">
    <name type="scientific">Kibdelosporangium persicum</name>
    <dbReference type="NCBI Taxonomy" id="2698649"/>
    <lineage>
        <taxon>Bacteria</taxon>
        <taxon>Bacillati</taxon>
        <taxon>Actinomycetota</taxon>
        <taxon>Actinomycetes</taxon>
        <taxon>Pseudonocardiales</taxon>
        <taxon>Pseudonocardiaceae</taxon>
        <taxon>Kibdelosporangium</taxon>
    </lineage>
</organism>
<keyword evidence="3" id="KW-1185">Reference proteome</keyword>
<reference evidence="2 3" key="1">
    <citation type="submission" date="2020-01" db="EMBL/GenBank/DDBJ databases">
        <title>Kibdelosporangium persica a novel Actinomycetes from a hot desert in Iran.</title>
        <authorList>
            <person name="Safaei N."/>
            <person name="Zaburannyi N."/>
            <person name="Mueller R."/>
            <person name="Wink J."/>
        </authorList>
    </citation>
    <scope>NUCLEOTIDE SEQUENCE [LARGE SCALE GENOMIC DNA]</scope>
    <source>
        <strain evidence="2 3">4NS15</strain>
    </source>
</reference>
<dbReference type="RefSeq" id="WP_173138307.1">
    <property type="nucleotide sequence ID" value="NZ_CBCSGW010000064.1"/>
</dbReference>
<evidence type="ECO:0000313" key="3">
    <source>
        <dbReference type="Proteomes" id="UP000763557"/>
    </source>
</evidence>
<name>A0ABX2FD13_9PSEU</name>
<evidence type="ECO:0000256" key="1">
    <source>
        <dbReference type="SAM" id="Phobius"/>
    </source>
</evidence>
<comment type="caution">
    <text evidence="2">The sequence shown here is derived from an EMBL/GenBank/DDBJ whole genome shotgun (WGS) entry which is preliminary data.</text>
</comment>
<keyword evidence="1" id="KW-0472">Membrane</keyword>
<dbReference type="Proteomes" id="UP000763557">
    <property type="component" value="Unassembled WGS sequence"/>
</dbReference>
<keyword evidence="1" id="KW-1133">Transmembrane helix</keyword>
<keyword evidence="1" id="KW-0812">Transmembrane</keyword>
<feature type="transmembrane region" description="Helical" evidence="1">
    <location>
        <begin position="52"/>
        <end position="74"/>
    </location>
</feature>
<dbReference type="PROSITE" id="PS51257">
    <property type="entry name" value="PROKAR_LIPOPROTEIN"/>
    <property type="match status" value="1"/>
</dbReference>
<evidence type="ECO:0000313" key="2">
    <source>
        <dbReference type="EMBL" id="NRN68792.1"/>
    </source>
</evidence>
<gene>
    <name evidence="2" type="ORF">GC106_60390</name>
</gene>